<gene>
    <name evidence="2" type="ORF">CLV81_3036</name>
</gene>
<dbReference type="EMBL" id="PVYX01000002">
    <property type="protein sequence ID" value="PRX54634.1"/>
    <property type="molecule type" value="Genomic_DNA"/>
</dbReference>
<dbReference type="InterPro" id="IPR029039">
    <property type="entry name" value="Flavoprotein-like_sf"/>
</dbReference>
<organism evidence="2 3">
    <name type="scientific">Flagellimonas meridianipacifica</name>
    <dbReference type="NCBI Taxonomy" id="1080225"/>
    <lineage>
        <taxon>Bacteria</taxon>
        <taxon>Pseudomonadati</taxon>
        <taxon>Bacteroidota</taxon>
        <taxon>Flavobacteriia</taxon>
        <taxon>Flavobacteriales</taxon>
        <taxon>Flavobacteriaceae</taxon>
        <taxon>Flagellimonas</taxon>
    </lineage>
</organism>
<keyword evidence="1" id="KW-1133">Transmembrane helix</keyword>
<feature type="transmembrane region" description="Helical" evidence="1">
    <location>
        <begin position="7"/>
        <end position="25"/>
    </location>
</feature>
<sequence>MKALKKIARTLLFLVVVIFLIGLWYKTRFSMDVAAERTINDPSLSRKLVIATQGSRFKDQVTKTIVDHYASDSVFIRVLDVSKLPEIDMEEYEAMVLMHTWENWKPPIPVKTFMDNLDEKEQKKIVVLTTSGNGKYKMENVDAITGESDLEQVPEFTKEILAQLDPLLL</sequence>
<keyword evidence="1" id="KW-0812">Transmembrane</keyword>
<evidence type="ECO:0008006" key="4">
    <source>
        <dbReference type="Google" id="ProtNLM"/>
    </source>
</evidence>
<accession>A0A2T0MAU3</accession>
<dbReference type="SUPFAM" id="SSF52218">
    <property type="entry name" value="Flavoproteins"/>
    <property type="match status" value="1"/>
</dbReference>
<dbReference type="Proteomes" id="UP000237640">
    <property type="component" value="Unassembled WGS sequence"/>
</dbReference>
<proteinExistence type="predicted"/>
<evidence type="ECO:0000313" key="3">
    <source>
        <dbReference type="Proteomes" id="UP000237640"/>
    </source>
</evidence>
<protein>
    <recommendedName>
        <fullName evidence="4">Flavodoxin</fullName>
    </recommendedName>
</protein>
<dbReference type="Gene3D" id="3.40.50.360">
    <property type="match status" value="1"/>
</dbReference>
<keyword evidence="3" id="KW-1185">Reference proteome</keyword>
<dbReference type="OrthoDB" id="982714at2"/>
<dbReference type="RefSeq" id="WP_106145932.1">
    <property type="nucleotide sequence ID" value="NZ_PVYX01000002.1"/>
</dbReference>
<evidence type="ECO:0000256" key="1">
    <source>
        <dbReference type="SAM" id="Phobius"/>
    </source>
</evidence>
<reference evidence="2 3" key="1">
    <citation type="submission" date="2018-03" db="EMBL/GenBank/DDBJ databases">
        <title>Genomic Encyclopedia of Archaeal and Bacterial Type Strains, Phase II (KMG-II): from individual species to whole genera.</title>
        <authorList>
            <person name="Goeker M."/>
        </authorList>
    </citation>
    <scope>NUCLEOTIDE SEQUENCE [LARGE SCALE GENOMIC DNA]</scope>
    <source>
        <strain evidence="2 3">DSM 25027</strain>
    </source>
</reference>
<dbReference type="AlphaFoldDB" id="A0A2T0MAU3"/>
<comment type="caution">
    <text evidence="2">The sequence shown here is derived from an EMBL/GenBank/DDBJ whole genome shotgun (WGS) entry which is preliminary data.</text>
</comment>
<name>A0A2T0MAU3_9FLAO</name>
<keyword evidence="1" id="KW-0472">Membrane</keyword>
<evidence type="ECO:0000313" key="2">
    <source>
        <dbReference type="EMBL" id="PRX54634.1"/>
    </source>
</evidence>